<keyword evidence="1" id="KW-0812">Transmembrane</keyword>
<dbReference type="Proteomes" id="UP000593564">
    <property type="component" value="Unassembled WGS sequence"/>
</dbReference>
<keyword evidence="1" id="KW-1133">Transmembrane helix</keyword>
<dbReference type="AlphaFoldDB" id="A0A7J7GUI1"/>
<reference evidence="2 3" key="2">
    <citation type="submission" date="2020-07" db="EMBL/GenBank/DDBJ databases">
        <title>Genome assembly of wild tea tree DASZ reveals pedigree and selection history of tea varieties.</title>
        <authorList>
            <person name="Zhang W."/>
        </authorList>
    </citation>
    <scope>NUCLEOTIDE SEQUENCE [LARGE SCALE GENOMIC DNA]</scope>
    <source>
        <strain evidence="3">cv. G240</strain>
        <tissue evidence="2">Leaf</tissue>
    </source>
</reference>
<gene>
    <name evidence="2" type="ORF">HYC85_020746</name>
</gene>
<organism evidence="2 3">
    <name type="scientific">Camellia sinensis</name>
    <name type="common">Tea plant</name>
    <name type="synonym">Thea sinensis</name>
    <dbReference type="NCBI Taxonomy" id="4442"/>
    <lineage>
        <taxon>Eukaryota</taxon>
        <taxon>Viridiplantae</taxon>
        <taxon>Streptophyta</taxon>
        <taxon>Embryophyta</taxon>
        <taxon>Tracheophyta</taxon>
        <taxon>Spermatophyta</taxon>
        <taxon>Magnoliopsida</taxon>
        <taxon>eudicotyledons</taxon>
        <taxon>Gunneridae</taxon>
        <taxon>Pentapetalae</taxon>
        <taxon>asterids</taxon>
        <taxon>Ericales</taxon>
        <taxon>Theaceae</taxon>
        <taxon>Camellia</taxon>
    </lineage>
</organism>
<protein>
    <submittedName>
        <fullName evidence="2">Uncharacterized protein</fullName>
    </submittedName>
</protein>
<name>A0A7J7GUI1_CAMSI</name>
<keyword evidence="3" id="KW-1185">Reference proteome</keyword>
<evidence type="ECO:0000256" key="1">
    <source>
        <dbReference type="SAM" id="Phobius"/>
    </source>
</evidence>
<comment type="caution">
    <text evidence="2">The sequence shown here is derived from an EMBL/GenBank/DDBJ whole genome shotgun (WGS) entry which is preliminary data.</text>
</comment>
<sequence length="77" mass="8487">MLLPAGCNTLQDRSPWEIDLGLIEELGLVRLSALLCFAQTMTFFSSKCFALLFLQVIALLFSIVFAGLKDAVLCFAQ</sequence>
<proteinExistence type="predicted"/>
<evidence type="ECO:0000313" key="3">
    <source>
        <dbReference type="Proteomes" id="UP000593564"/>
    </source>
</evidence>
<feature type="transmembrane region" description="Helical" evidence="1">
    <location>
        <begin position="49"/>
        <end position="68"/>
    </location>
</feature>
<dbReference type="EMBL" id="JACBKZ010000009">
    <property type="protein sequence ID" value="KAF5943104.1"/>
    <property type="molecule type" value="Genomic_DNA"/>
</dbReference>
<evidence type="ECO:0000313" key="2">
    <source>
        <dbReference type="EMBL" id="KAF5943104.1"/>
    </source>
</evidence>
<reference evidence="3" key="1">
    <citation type="journal article" date="2020" name="Nat. Commun.">
        <title>Genome assembly of wild tea tree DASZ reveals pedigree and selection history of tea varieties.</title>
        <authorList>
            <person name="Zhang W."/>
            <person name="Zhang Y."/>
            <person name="Qiu H."/>
            <person name="Guo Y."/>
            <person name="Wan H."/>
            <person name="Zhang X."/>
            <person name="Scossa F."/>
            <person name="Alseekh S."/>
            <person name="Zhang Q."/>
            <person name="Wang P."/>
            <person name="Xu L."/>
            <person name="Schmidt M.H."/>
            <person name="Jia X."/>
            <person name="Li D."/>
            <person name="Zhu A."/>
            <person name="Guo F."/>
            <person name="Chen W."/>
            <person name="Ni D."/>
            <person name="Usadel B."/>
            <person name="Fernie A.R."/>
            <person name="Wen W."/>
        </authorList>
    </citation>
    <scope>NUCLEOTIDE SEQUENCE [LARGE SCALE GENOMIC DNA]</scope>
    <source>
        <strain evidence="3">cv. G240</strain>
    </source>
</reference>
<accession>A0A7J7GUI1</accession>
<keyword evidence="1" id="KW-0472">Membrane</keyword>